<dbReference type="PANTHER" id="PTHR11795:SF442">
    <property type="entry name" value="ABC TRANSPORTER ATP-BINDING PROTEIN"/>
    <property type="match status" value="1"/>
</dbReference>
<evidence type="ECO:0000256" key="9">
    <source>
        <dbReference type="SAM" id="Phobius"/>
    </source>
</evidence>
<dbReference type="Pfam" id="PF02653">
    <property type="entry name" value="BPD_transp_2"/>
    <property type="match status" value="2"/>
</dbReference>
<dbReference type="CDD" id="cd06581">
    <property type="entry name" value="TM_PBP1_LivM_like"/>
    <property type="match status" value="1"/>
</dbReference>
<sequence length="628" mass="65453">MAELLPQLVTGLAGASSLFLLAAGLTVIFGVTRIVNFAHGSLMMLGAYLGWTILQWLPRTPLFFALGVLLAAAATAAIAAAIEVAVLRRVYRAPELFQLLATFGVVLILQDVTLWLWGPTELALSRPRWMRAAVEIAGSRVPVYDLVLIAVGPLVLILLWLLLHRTRWGILLRAATEDREMAGALGINQRWLFTAVLALGGALAGLGGALSLPEASANLAIDLRAVTDAFVVVVVGGLGSLAGAFLASLLLGLLQAFGIVLFPQATLVLAFAAMAAVLAVRPRGLLGRPEPAPPPAAAGTAPPVLRPSQPTGRFLWAALIGLAAVLPFLLDPYALTVLTDALVAVLFAASLHLLMGPGGMPSFGHAAWFGLGAYAAALLPHLLLPDASPPAFLALALLAAPLLAGAVALLFAALVARLSGVYLAMLTLAFAQIVWAVSFQWVALTGGDNGLLGVWPPDALRDPARWYAVVLVLTAAGVILLRHMIFTPAGYALRAARDSEPRARALGLPVMALRAAAITVAGAAAGLAGALFSFGKGAVFPTYVSIPHSVDALLAVLLGGLQTISGPVVGALLYTGLADRLVRATDLWRVWLGLAILVLVTLFPEGLAGAALRLQARLREPFRDRGRT</sequence>
<feature type="transmembrane region" description="Helical" evidence="9">
    <location>
        <begin position="229"/>
        <end position="251"/>
    </location>
</feature>
<reference evidence="10 11" key="1">
    <citation type="submission" date="2024-09" db="EMBL/GenBank/DDBJ databases">
        <authorList>
            <person name="Sun Q."/>
            <person name="Mori K."/>
        </authorList>
    </citation>
    <scope>NUCLEOTIDE SEQUENCE [LARGE SCALE GENOMIC DNA]</scope>
    <source>
        <strain evidence="10 11">TBRC 5777</strain>
    </source>
</reference>
<dbReference type="PANTHER" id="PTHR11795">
    <property type="entry name" value="BRANCHED-CHAIN AMINO ACID TRANSPORT SYSTEM PERMEASE PROTEIN LIVH"/>
    <property type="match status" value="1"/>
</dbReference>
<dbReference type="InterPro" id="IPR001851">
    <property type="entry name" value="ABC_transp_permease"/>
</dbReference>
<feature type="transmembrane region" description="Helical" evidence="9">
    <location>
        <begin position="38"/>
        <end position="57"/>
    </location>
</feature>
<evidence type="ECO:0000256" key="5">
    <source>
        <dbReference type="ARBA" id="ARBA00022970"/>
    </source>
</evidence>
<dbReference type="InterPro" id="IPR043428">
    <property type="entry name" value="LivM-like"/>
</dbReference>
<gene>
    <name evidence="10" type="ORF">ACFFGY_16640</name>
</gene>
<feature type="transmembrane region" description="Helical" evidence="9">
    <location>
        <begin position="552"/>
        <end position="578"/>
    </location>
</feature>
<comment type="subcellular location">
    <subcellularLocation>
        <location evidence="1">Cell membrane</location>
        <topology evidence="1">Multi-pass membrane protein</topology>
    </subcellularLocation>
</comment>
<name>A0ABV6JVW9_9PROT</name>
<dbReference type="InterPro" id="IPR052157">
    <property type="entry name" value="BCAA_transport_permease"/>
</dbReference>
<protein>
    <submittedName>
        <fullName evidence="10">ABC transporter permease</fullName>
    </submittedName>
</protein>
<feature type="transmembrane region" description="Helical" evidence="9">
    <location>
        <begin position="99"/>
        <end position="118"/>
    </location>
</feature>
<feature type="transmembrane region" description="Helical" evidence="9">
    <location>
        <begin position="63"/>
        <end position="87"/>
    </location>
</feature>
<evidence type="ECO:0000256" key="7">
    <source>
        <dbReference type="ARBA" id="ARBA00023136"/>
    </source>
</evidence>
<keyword evidence="2" id="KW-0813">Transport</keyword>
<proteinExistence type="inferred from homology"/>
<keyword evidence="5" id="KW-0029">Amino-acid transport</keyword>
<feature type="transmembrane region" description="Helical" evidence="9">
    <location>
        <begin position="590"/>
        <end position="612"/>
    </location>
</feature>
<feature type="transmembrane region" description="Helical" evidence="9">
    <location>
        <begin position="12"/>
        <end position="31"/>
    </location>
</feature>
<evidence type="ECO:0000256" key="6">
    <source>
        <dbReference type="ARBA" id="ARBA00022989"/>
    </source>
</evidence>
<feature type="transmembrane region" description="Helical" evidence="9">
    <location>
        <begin position="421"/>
        <end position="444"/>
    </location>
</feature>
<evidence type="ECO:0000313" key="11">
    <source>
        <dbReference type="Proteomes" id="UP001589865"/>
    </source>
</evidence>
<keyword evidence="6 9" id="KW-1133">Transmembrane helix</keyword>
<feature type="transmembrane region" description="Helical" evidence="9">
    <location>
        <begin position="366"/>
        <end position="384"/>
    </location>
</feature>
<comment type="caution">
    <text evidence="10">The sequence shown here is derived from an EMBL/GenBank/DDBJ whole genome shotgun (WGS) entry which is preliminary data.</text>
</comment>
<evidence type="ECO:0000256" key="2">
    <source>
        <dbReference type="ARBA" id="ARBA00022448"/>
    </source>
</evidence>
<evidence type="ECO:0000256" key="1">
    <source>
        <dbReference type="ARBA" id="ARBA00004651"/>
    </source>
</evidence>
<dbReference type="EMBL" id="JBHLUN010000012">
    <property type="protein sequence ID" value="MFC0409881.1"/>
    <property type="molecule type" value="Genomic_DNA"/>
</dbReference>
<comment type="similarity">
    <text evidence="8">Belongs to the binding-protein-dependent transport system permease family. LivHM subfamily.</text>
</comment>
<evidence type="ECO:0000313" key="10">
    <source>
        <dbReference type="EMBL" id="MFC0409881.1"/>
    </source>
</evidence>
<feature type="transmembrane region" description="Helical" evidence="9">
    <location>
        <begin position="336"/>
        <end position="354"/>
    </location>
</feature>
<organism evidence="10 11">
    <name type="scientific">Roseomonas elaeocarpi</name>
    <dbReference type="NCBI Taxonomy" id="907779"/>
    <lineage>
        <taxon>Bacteria</taxon>
        <taxon>Pseudomonadati</taxon>
        <taxon>Pseudomonadota</taxon>
        <taxon>Alphaproteobacteria</taxon>
        <taxon>Acetobacterales</taxon>
        <taxon>Roseomonadaceae</taxon>
        <taxon>Roseomonas</taxon>
    </lineage>
</organism>
<evidence type="ECO:0000256" key="3">
    <source>
        <dbReference type="ARBA" id="ARBA00022475"/>
    </source>
</evidence>
<keyword evidence="4 9" id="KW-0812">Transmembrane</keyword>
<accession>A0ABV6JVW9</accession>
<evidence type="ECO:0000256" key="8">
    <source>
        <dbReference type="ARBA" id="ARBA00037998"/>
    </source>
</evidence>
<feature type="transmembrane region" description="Helical" evidence="9">
    <location>
        <begin position="506"/>
        <end position="532"/>
    </location>
</feature>
<dbReference type="CDD" id="cd06582">
    <property type="entry name" value="TM_PBP1_LivH_like"/>
    <property type="match status" value="1"/>
</dbReference>
<feature type="transmembrane region" description="Helical" evidence="9">
    <location>
        <begin position="257"/>
        <end position="280"/>
    </location>
</feature>
<dbReference type="RefSeq" id="WP_377045633.1">
    <property type="nucleotide sequence ID" value="NZ_JBHLUN010000012.1"/>
</dbReference>
<keyword evidence="11" id="KW-1185">Reference proteome</keyword>
<keyword evidence="7 9" id="KW-0472">Membrane</keyword>
<keyword evidence="3" id="KW-1003">Cell membrane</keyword>
<feature type="transmembrane region" description="Helical" evidence="9">
    <location>
        <begin position="143"/>
        <end position="163"/>
    </location>
</feature>
<dbReference type="Proteomes" id="UP001589865">
    <property type="component" value="Unassembled WGS sequence"/>
</dbReference>
<feature type="transmembrane region" description="Helical" evidence="9">
    <location>
        <begin position="390"/>
        <end position="414"/>
    </location>
</feature>
<feature type="transmembrane region" description="Helical" evidence="9">
    <location>
        <begin position="464"/>
        <end position="485"/>
    </location>
</feature>
<evidence type="ECO:0000256" key="4">
    <source>
        <dbReference type="ARBA" id="ARBA00022692"/>
    </source>
</evidence>